<keyword evidence="3" id="KW-1185">Reference proteome</keyword>
<evidence type="ECO:0000313" key="2">
    <source>
        <dbReference type="EMBL" id="KAH3772709.1"/>
    </source>
</evidence>
<reference evidence="2" key="1">
    <citation type="journal article" date="2019" name="bioRxiv">
        <title>The Genome of the Zebra Mussel, Dreissena polymorpha: A Resource for Invasive Species Research.</title>
        <authorList>
            <person name="McCartney M.A."/>
            <person name="Auch B."/>
            <person name="Kono T."/>
            <person name="Mallez S."/>
            <person name="Zhang Y."/>
            <person name="Obille A."/>
            <person name="Becker A."/>
            <person name="Abrahante J.E."/>
            <person name="Garbe J."/>
            <person name="Badalamenti J.P."/>
            <person name="Herman A."/>
            <person name="Mangelson H."/>
            <person name="Liachko I."/>
            <person name="Sullivan S."/>
            <person name="Sone E.D."/>
            <person name="Koren S."/>
            <person name="Silverstein K.A.T."/>
            <person name="Beckman K.B."/>
            <person name="Gohl D.M."/>
        </authorList>
    </citation>
    <scope>NUCLEOTIDE SEQUENCE</scope>
    <source>
        <strain evidence="2">Duluth1</strain>
        <tissue evidence="2">Whole animal</tissue>
    </source>
</reference>
<name>A0A9D4E5R7_DREPO</name>
<evidence type="ECO:0000313" key="3">
    <source>
        <dbReference type="Proteomes" id="UP000828390"/>
    </source>
</evidence>
<gene>
    <name evidence="2" type="ORF">DPMN_174053</name>
</gene>
<dbReference type="PROSITE" id="PS50011">
    <property type="entry name" value="PROTEIN_KINASE_DOM"/>
    <property type="match status" value="1"/>
</dbReference>
<dbReference type="EMBL" id="JAIWYP010000009">
    <property type="protein sequence ID" value="KAH3772709.1"/>
    <property type="molecule type" value="Genomic_DNA"/>
</dbReference>
<dbReference type="Gene3D" id="1.10.510.10">
    <property type="entry name" value="Transferase(Phosphotransferase) domain 1"/>
    <property type="match status" value="1"/>
</dbReference>
<dbReference type="InterPro" id="IPR000719">
    <property type="entry name" value="Prot_kinase_dom"/>
</dbReference>
<feature type="domain" description="Protein kinase" evidence="1">
    <location>
        <begin position="1"/>
        <end position="62"/>
    </location>
</feature>
<dbReference type="AlphaFoldDB" id="A0A9D4E5R7"/>
<dbReference type="GO" id="GO:0005524">
    <property type="term" value="F:ATP binding"/>
    <property type="evidence" value="ECO:0007669"/>
    <property type="project" value="InterPro"/>
</dbReference>
<comment type="caution">
    <text evidence="2">The sequence shown here is derived from an EMBL/GenBank/DDBJ whole genome shotgun (WGS) entry which is preliminary data.</text>
</comment>
<dbReference type="SUPFAM" id="SSF56112">
    <property type="entry name" value="Protein kinase-like (PK-like)"/>
    <property type="match status" value="1"/>
</dbReference>
<organism evidence="2 3">
    <name type="scientific">Dreissena polymorpha</name>
    <name type="common">Zebra mussel</name>
    <name type="synonym">Mytilus polymorpha</name>
    <dbReference type="NCBI Taxonomy" id="45954"/>
    <lineage>
        <taxon>Eukaryota</taxon>
        <taxon>Metazoa</taxon>
        <taxon>Spiralia</taxon>
        <taxon>Lophotrochozoa</taxon>
        <taxon>Mollusca</taxon>
        <taxon>Bivalvia</taxon>
        <taxon>Autobranchia</taxon>
        <taxon>Heteroconchia</taxon>
        <taxon>Euheterodonta</taxon>
        <taxon>Imparidentia</taxon>
        <taxon>Neoheterodontei</taxon>
        <taxon>Myida</taxon>
        <taxon>Dreissenoidea</taxon>
        <taxon>Dreissenidae</taxon>
        <taxon>Dreissena</taxon>
    </lineage>
</organism>
<dbReference type="InterPro" id="IPR011009">
    <property type="entry name" value="Kinase-like_dom_sf"/>
</dbReference>
<evidence type="ECO:0000259" key="1">
    <source>
        <dbReference type="PROSITE" id="PS50011"/>
    </source>
</evidence>
<dbReference type="InterPro" id="IPR001245">
    <property type="entry name" value="Ser-Thr/Tyr_kinase_cat_dom"/>
</dbReference>
<proteinExistence type="predicted"/>
<reference evidence="2" key="2">
    <citation type="submission" date="2020-11" db="EMBL/GenBank/DDBJ databases">
        <authorList>
            <person name="McCartney M.A."/>
            <person name="Auch B."/>
            <person name="Kono T."/>
            <person name="Mallez S."/>
            <person name="Becker A."/>
            <person name="Gohl D.M."/>
            <person name="Silverstein K.A.T."/>
            <person name="Koren S."/>
            <person name="Bechman K.B."/>
            <person name="Herman A."/>
            <person name="Abrahante J.E."/>
            <person name="Garbe J."/>
        </authorList>
    </citation>
    <scope>NUCLEOTIDE SEQUENCE</scope>
    <source>
        <strain evidence="2">Duluth1</strain>
        <tissue evidence="2">Whole animal</tissue>
    </source>
</reference>
<sequence>MWMAPEHLRNSDGKIGASQKGDVFSFAIILQEIATRMVPYELNQEDVEGLLIYLPYLWENWD</sequence>
<dbReference type="Pfam" id="PF07714">
    <property type="entry name" value="PK_Tyr_Ser-Thr"/>
    <property type="match status" value="1"/>
</dbReference>
<dbReference type="GO" id="GO:0004672">
    <property type="term" value="F:protein kinase activity"/>
    <property type="evidence" value="ECO:0007669"/>
    <property type="project" value="InterPro"/>
</dbReference>
<protein>
    <recommendedName>
        <fullName evidence="1">Protein kinase domain-containing protein</fullName>
    </recommendedName>
</protein>
<dbReference type="Proteomes" id="UP000828390">
    <property type="component" value="Unassembled WGS sequence"/>
</dbReference>
<accession>A0A9D4E5R7</accession>